<reference evidence="1 2" key="1">
    <citation type="journal article" date="2018" name="Nat. Ecol. Evol.">
        <title>Pezizomycetes genomes reveal the molecular basis of ectomycorrhizal truffle lifestyle.</title>
        <authorList>
            <person name="Murat C."/>
            <person name="Payen T."/>
            <person name="Noel B."/>
            <person name="Kuo A."/>
            <person name="Morin E."/>
            <person name="Chen J."/>
            <person name="Kohler A."/>
            <person name="Krizsan K."/>
            <person name="Balestrini R."/>
            <person name="Da Silva C."/>
            <person name="Montanini B."/>
            <person name="Hainaut M."/>
            <person name="Levati E."/>
            <person name="Barry K.W."/>
            <person name="Belfiori B."/>
            <person name="Cichocki N."/>
            <person name="Clum A."/>
            <person name="Dockter R.B."/>
            <person name="Fauchery L."/>
            <person name="Guy J."/>
            <person name="Iotti M."/>
            <person name="Le Tacon F."/>
            <person name="Lindquist E.A."/>
            <person name="Lipzen A."/>
            <person name="Malagnac F."/>
            <person name="Mello A."/>
            <person name="Molinier V."/>
            <person name="Miyauchi S."/>
            <person name="Poulain J."/>
            <person name="Riccioni C."/>
            <person name="Rubini A."/>
            <person name="Sitrit Y."/>
            <person name="Splivallo R."/>
            <person name="Traeger S."/>
            <person name="Wang M."/>
            <person name="Zifcakova L."/>
            <person name="Wipf D."/>
            <person name="Zambonelli A."/>
            <person name="Paolocci F."/>
            <person name="Nowrousian M."/>
            <person name="Ottonello S."/>
            <person name="Baldrian P."/>
            <person name="Spatafora J.W."/>
            <person name="Henrissat B."/>
            <person name="Nagy L.G."/>
            <person name="Aury J.M."/>
            <person name="Wincker P."/>
            <person name="Grigoriev I.V."/>
            <person name="Bonfante P."/>
            <person name="Martin F.M."/>
        </authorList>
    </citation>
    <scope>NUCLEOTIDE SEQUENCE [LARGE SCALE GENOMIC DNA]</scope>
    <source>
        <strain evidence="1 2">CCBAS932</strain>
    </source>
</reference>
<proteinExistence type="predicted"/>
<dbReference type="EMBL" id="ML119140">
    <property type="protein sequence ID" value="RPB10767.1"/>
    <property type="molecule type" value="Genomic_DNA"/>
</dbReference>
<evidence type="ECO:0000313" key="2">
    <source>
        <dbReference type="Proteomes" id="UP000277580"/>
    </source>
</evidence>
<dbReference type="OrthoDB" id="10452329at2759"/>
<dbReference type="AlphaFoldDB" id="A0A3N4KJM2"/>
<sequence>MFEYISRSFTINTTPIWDMILDHLNSPKGQLWLLELYIHQCVRKGIPELELKGQCTKYCIEFLRHCNHGSLPEAVYTVKSEAHPTHFVTPTIETKSVNIAHGALGLVSPNPSWALRFNPGCGCNSQSNNNSILQGIASNQLDLAACGNICADGPSCNNPTYLFQAVGGYDGFANGLEKFPNGLEVFANGLLGSYICGWTSLFANGLVLHLQDL</sequence>
<dbReference type="InParanoid" id="A0A3N4KJM2"/>
<evidence type="ECO:0000313" key="1">
    <source>
        <dbReference type="EMBL" id="RPB10767.1"/>
    </source>
</evidence>
<name>A0A3N4KJM2_9PEZI</name>
<dbReference type="Proteomes" id="UP000277580">
    <property type="component" value="Unassembled WGS sequence"/>
</dbReference>
<keyword evidence="2" id="KW-1185">Reference proteome</keyword>
<organism evidence="1 2">
    <name type="scientific">Morchella conica CCBAS932</name>
    <dbReference type="NCBI Taxonomy" id="1392247"/>
    <lineage>
        <taxon>Eukaryota</taxon>
        <taxon>Fungi</taxon>
        <taxon>Dikarya</taxon>
        <taxon>Ascomycota</taxon>
        <taxon>Pezizomycotina</taxon>
        <taxon>Pezizomycetes</taxon>
        <taxon>Pezizales</taxon>
        <taxon>Morchellaceae</taxon>
        <taxon>Morchella</taxon>
    </lineage>
</organism>
<accession>A0A3N4KJM2</accession>
<gene>
    <name evidence="1" type="ORF">P167DRAFT_566321</name>
</gene>
<protein>
    <submittedName>
        <fullName evidence="1">Uncharacterized protein</fullName>
    </submittedName>
</protein>